<dbReference type="Gene3D" id="2.40.160.20">
    <property type="match status" value="1"/>
</dbReference>
<keyword evidence="1" id="KW-0732">Signal</keyword>
<dbReference type="GeneID" id="66077372"/>
<protein>
    <submittedName>
        <fullName evidence="2">Uncharacterized protein</fullName>
    </submittedName>
</protein>
<comment type="caution">
    <text evidence="2">The sequence shown here is derived from an EMBL/GenBank/DDBJ whole genome shotgun (WGS) entry which is preliminary data.</text>
</comment>
<dbReference type="RefSeq" id="XP_043008365.1">
    <property type="nucleotide sequence ID" value="XM_043153081.1"/>
</dbReference>
<name>A0A9P7US89_9AGAR</name>
<evidence type="ECO:0000313" key="3">
    <source>
        <dbReference type="Proteomes" id="UP001049176"/>
    </source>
</evidence>
<evidence type="ECO:0000256" key="1">
    <source>
        <dbReference type="SAM" id="SignalP"/>
    </source>
</evidence>
<accession>A0A9P7US89</accession>
<proteinExistence type="predicted"/>
<dbReference type="Proteomes" id="UP001049176">
    <property type="component" value="Chromosome 5"/>
</dbReference>
<organism evidence="2 3">
    <name type="scientific">Marasmius oreades</name>
    <name type="common">fairy-ring Marasmius</name>
    <dbReference type="NCBI Taxonomy" id="181124"/>
    <lineage>
        <taxon>Eukaryota</taxon>
        <taxon>Fungi</taxon>
        <taxon>Dikarya</taxon>
        <taxon>Basidiomycota</taxon>
        <taxon>Agaricomycotina</taxon>
        <taxon>Agaricomycetes</taxon>
        <taxon>Agaricomycetidae</taxon>
        <taxon>Agaricales</taxon>
        <taxon>Marasmiineae</taxon>
        <taxon>Marasmiaceae</taxon>
        <taxon>Marasmius</taxon>
    </lineage>
</organism>
<keyword evidence="3" id="KW-1185">Reference proteome</keyword>
<dbReference type="EMBL" id="CM032185">
    <property type="protein sequence ID" value="KAG7091895.1"/>
    <property type="molecule type" value="Genomic_DNA"/>
</dbReference>
<feature type="chain" id="PRO_5040139221" evidence="1">
    <location>
        <begin position="19"/>
        <end position="177"/>
    </location>
</feature>
<reference evidence="2" key="1">
    <citation type="journal article" date="2021" name="Genome Biol. Evol.">
        <title>The assembled and annotated genome of the fairy-ring fungus Marasmius oreades.</title>
        <authorList>
            <person name="Hiltunen M."/>
            <person name="Ament-Velasquez S.L."/>
            <person name="Johannesson H."/>
        </authorList>
    </citation>
    <scope>NUCLEOTIDE SEQUENCE</scope>
    <source>
        <strain evidence="2">03SP1</strain>
    </source>
</reference>
<feature type="signal peptide" evidence="1">
    <location>
        <begin position="1"/>
        <end position="18"/>
    </location>
</feature>
<dbReference type="KEGG" id="more:E1B28_008296"/>
<evidence type="ECO:0000313" key="2">
    <source>
        <dbReference type="EMBL" id="KAG7091895.1"/>
    </source>
</evidence>
<sequence>MKFASLLATASLALGALCNSLDAPTFTKVFNGTLVLDESRGQIDTHSGKLFLVEFTGGNLTDPHTGKLIATFEHIGGQFGLTFNNQFVHTDVHFVTKWADDGTYAHWQLWGCGTIADGLHSYARVDTGSKSRLDWQDNFFMFHINPFGDNPVKQVGFYKMDINWTGKTNATDCPSHR</sequence>
<gene>
    <name evidence="2" type="ORF">E1B28_008296</name>
</gene>
<dbReference type="AlphaFoldDB" id="A0A9P7US89"/>
<dbReference type="OrthoDB" id="5231894at2759"/>